<reference evidence="1 2" key="1">
    <citation type="submission" date="2024-02" db="EMBL/GenBank/DDBJ databases">
        <authorList>
            <person name="Vignale AGUSTIN F."/>
            <person name="Sosa J E."/>
            <person name="Modenutti C."/>
        </authorList>
    </citation>
    <scope>NUCLEOTIDE SEQUENCE [LARGE SCALE GENOMIC DNA]</scope>
</reference>
<organism evidence="1 2">
    <name type="scientific">Ilex paraguariensis</name>
    <name type="common">yerba mate</name>
    <dbReference type="NCBI Taxonomy" id="185542"/>
    <lineage>
        <taxon>Eukaryota</taxon>
        <taxon>Viridiplantae</taxon>
        <taxon>Streptophyta</taxon>
        <taxon>Embryophyta</taxon>
        <taxon>Tracheophyta</taxon>
        <taxon>Spermatophyta</taxon>
        <taxon>Magnoliopsida</taxon>
        <taxon>eudicotyledons</taxon>
        <taxon>Gunneridae</taxon>
        <taxon>Pentapetalae</taxon>
        <taxon>asterids</taxon>
        <taxon>campanulids</taxon>
        <taxon>Aquifoliales</taxon>
        <taxon>Aquifoliaceae</taxon>
        <taxon>Ilex</taxon>
    </lineage>
</organism>
<evidence type="ECO:0000313" key="2">
    <source>
        <dbReference type="Proteomes" id="UP001642360"/>
    </source>
</evidence>
<dbReference type="AlphaFoldDB" id="A0ABC8SUJ6"/>
<dbReference type="EMBL" id="CAUOFW020003591">
    <property type="protein sequence ID" value="CAK9160861.1"/>
    <property type="molecule type" value="Genomic_DNA"/>
</dbReference>
<keyword evidence="2" id="KW-1185">Reference proteome</keyword>
<evidence type="ECO:0000313" key="1">
    <source>
        <dbReference type="EMBL" id="CAK9160861.1"/>
    </source>
</evidence>
<feature type="non-terminal residue" evidence="1">
    <location>
        <position position="65"/>
    </location>
</feature>
<dbReference type="Proteomes" id="UP001642360">
    <property type="component" value="Unassembled WGS sequence"/>
</dbReference>
<sequence>MLKGDVYKLGNNKELCQAVGYFLNPQFQYATTSSRETFREIIDGTQKVIQRLEPNIECQIKAINQ</sequence>
<accession>A0ABC8SUJ6</accession>
<gene>
    <name evidence="1" type="ORF">ILEXP_LOCUS29647</name>
</gene>
<protein>
    <submittedName>
        <fullName evidence="1">Uncharacterized protein</fullName>
    </submittedName>
</protein>
<name>A0ABC8SUJ6_9AQUA</name>
<comment type="caution">
    <text evidence="1">The sequence shown here is derived from an EMBL/GenBank/DDBJ whole genome shotgun (WGS) entry which is preliminary data.</text>
</comment>
<proteinExistence type="predicted"/>